<name>A0A418XY02_9BURK</name>
<evidence type="ECO:0000313" key="1">
    <source>
        <dbReference type="EMBL" id="RJG17857.1"/>
    </source>
</evidence>
<proteinExistence type="predicted"/>
<dbReference type="AlphaFoldDB" id="A0A418XY02"/>
<keyword evidence="2" id="KW-1185">Reference proteome</keyword>
<dbReference type="RefSeq" id="WP_119810595.1">
    <property type="nucleotide sequence ID" value="NZ_QYUP01000093.1"/>
</dbReference>
<evidence type="ECO:0008006" key="3">
    <source>
        <dbReference type="Google" id="ProtNLM"/>
    </source>
</evidence>
<gene>
    <name evidence="1" type="ORF">D3872_09770</name>
</gene>
<accession>A0A418XY02</accession>
<evidence type="ECO:0000313" key="2">
    <source>
        <dbReference type="Proteomes" id="UP000284006"/>
    </source>
</evidence>
<reference evidence="1 2" key="1">
    <citation type="submission" date="2018-09" db="EMBL/GenBank/DDBJ databases">
        <authorList>
            <person name="Zhu H."/>
        </authorList>
    </citation>
    <scope>NUCLEOTIDE SEQUENCE [LARGE SCALE GENOMIC DNA]</scope>
    <source>
        <strain evidence="1 2">K1S02-61</strain>
    </source>
</reference>
<dbReference type="EMBL" id="QYUP01000093">
    <property type="protein sequence ID" value="RJG17857.1"/>
    <property type="molecule type" value="Genomic_DNA"/>
</dbReference>
<organism evidence="1 2">
    <name type="scientific">Massilia cavernae</name>
    <dbReference type="NCBI Taxonomy" id="2320864"/>
    <lineage>
        <taxon>Bacteria</taxon>
        <taxon>Pseudomonadati</taxon>
        <taxon>Pseudomonadota</taxon>
        <taxon>Betaproteobacteria</taxon>
        <taxon>Burkholderiales</taxon>
        <taxon>Oxalobacteraceae</taxon>
        <taxon>Telluria group</taxon>
        <taxon>Massilia</taxon>
    </lineage>
</organism>
<dbReference type="Proteomes" id="UP000284006">
    <property type="component" value="Unassembled WGS sequence"/>
</dbReference>
<dbReference type="OrthoDB" id="115983at2"/>
<protein>
    <recommendedName>
        <fullName evidence="3">Outer membrane protein beta-barrel domain-containing protein</fullName>
    </recommendedName>
</protein>
<comment type="caution">
    <text evidence="1">The sequence shown here is derived from an EMBL/GenBank/DDBJ whole genome shotgun (WGS) entry which is preliminary data.</text>
</comment>
<sequence length="235" mass="25190">MAALILAAATANVAAVEDTGTPGSGKWEIKAGIGAQRSSGNWELGAPESELNYGAGANTQLVLGVRRVQLRERGQASVSGWGSATAGVKWRFADQDESGVDLGLMPAFSWNLSSSAERRGLVEPGRSIALPLLLGYKRGVTGIYAEAGRNLIEHGDDEWLAGVKLTNDCLPAVECRAEVQHSVARRQIGHTEVNLGFKWRLAEDVILDASAGRDLHPHDATQNQAIFYFGIQLMR</sequence>